<dbReference type="EMBL" id="BQNB010021011">
    <property type="protein sequence ID" value="GJU01936.1"/>
    <property type="molecule type" value="Genomic_DNA"/>
</dbReference>
<comment type="caution">
    <text evidence="2">The sequence shown here is derived from an EMBL/GenBank/DDBJ whole genome shotgun (WGS) entry which is preliminary data.</text>
</comment>
<protein>
    <submittedName>
        <fullName evidence="2">Uncharacterized protein</fullName>
    </submittedName>
</protein>
<evidence type="ECO:0000313" key="2">
    <source>
        <dbReference type="EMBL" id="GJU01936.1"/>
    </source>
</evidence>
<reference evidence="2" key="1">
    <citation type="journal article" date="2022" name="Int. J. Mol. Sci.">
        <title>Draft Genome of Tanacetum Coccineum: Genomic Comparison of Closely Related Tanacetum-Family Plants.</title>
        <authorList>
            <person name="Yamashiro T."/>
            <person name="Shiraishi A."/>
            <person name="Nakayama K."/>
            <person name="Satake H."/>
        </authorList>
    </citation>
    <scope>NUCLEOTIDE SEQUENCE</scope>
</reference>
<organism evidence="2 3">
    <name type="scientific">Tanacetum coccineum</name>
    <dbReference type="NCBI Taxonomy" id="301880"/>
    <lineage>
        <taxon>Eukaryota</taxon>
        <taxon>Viridiplantae</taxon>
        <taxon>Streptophyta</taxon>
        <taxon>Embryophyta</taxon>
        <taxon>Tracheophyta</taxon>
        <taxon>Spermatophyta</taxon>
        <taxon>Magnoliopsida</taxon>
        <taxon>eudicotyledons</taxon>
        <taxon>Gunneridae</taxon>
        <taxon>Pentapetalae</taxon>
        <taxon>asterids</taxon>
        <taxon>campanulids</taxon>
        <taxon>Asterales</taxon>
        <taxon>Asteraceae</taxon>
        <taxon>Asteroideae</taxon>
        <taxon>Anthemideae</taxon>
        <taxon>Anthemidinae</taxon>
        <taxon>Tanacetum</taxon>
    </lineage>
</organism>
<keyword evidence="3" id="KW-1185">Reference proteome</keyword>
<reference evidence="2" key="2">
    <citation type="submission" date="2022-01" db="EMBL/GenBank/DDBJ databases">
        <authorList>
            <person name="Yamashiro T."/>
            <person name="Shiraishi A."/>
            <person name="Satake H."/>
            <person name="Nakayama K."/>
        </authorList>
    </citation>
    <scope>NUCLEOTIDE SEQUENCE</scope>
</reference>
<proteinExistence type="predicted"/>
<feature type="region of interest" description="Disordered" evidence="1">
    <location>
        <begin position="230"/>
        <end position="250"/>
    </location>
</feature>
<evidence type="ECO:0000256" key="1">
    <source>
        <dbReference type="SAM" id="MobiDB-lite"/>
    </source>
</evidence>
<name>A0ABQ5IPF5_9ASTR</name>
<gene>
    <name evidence="2" type="ORF">Tco_1112274</name>
</gene>
<sequence>MVFKRGSYRGQDMALPPRDQRHPYLRFEGLEYTDVDIADFEDRMLMEHRDAQGQRGVRHRMSWREFILGIGLHTMKEIESTGFGAYWVESVRQILDKGDLSAYWVGISSTGDFLGTTLSYTSIRDLVLRLYHRLVACSIAGRSQAPEKVTVTDLFYLMGMDVGSVNIPYLLARYLRMFASGKKREVMISEGRFVAHLAKHFGLLTEQRLQGLTPDVVVGAPNISEGAQAVPAPVQAPQPPPAAGPARILP</sequence>
<accession>A0ABQ5IPF5</accession>
<evidence type="ECO:0000313" key="3">
    <source>
        <dbReference type="Proteomes" id="UP001151760"/>
    </source>
</evidence>
<dbReference type="Proteomes" id="UP001151760">
    <property type="component" value="Unassembled WGS sequence"/>
</dbReference>
<feature type="compositionally biased region" description="Pro residues" evidence="1">
    <location>
        <begin position="234"/>
        <end position="243"/>
    </location>
</feature>